<accession>A0A2H3J8U4</accession>
<dbReference type="EMBL" id="KB467876">
    <property type="protein sequence ID" value="PCH36223.1"/>
    <property type="molecule type" value="Genomic_DNA"/>
</dbReference>
<gene>
    <name evidence="1" type="ORF">WOLCODRAFT_156937</name>
</gene>
<organism evidence="1 2">
    <name type="scientific">Wolfiporia cocos (strain MD-104)</name>
    <name type="common">Brown rot fungus</name>
    <dbReference type="NCBI Taxonomy" id="742152"/>
    <lineage>
        <taxon>Eukaryota</taxon>
        <taxon>Fungi</taxon>
        <taxon>Dikarya</taxon>
        <taxon>Basidiomycota</taxon>
        <taxon>Agaricomycotina</taxon>
        <taxon>Agaricomycetes</taxon>
        <taxon>Polyporales</taxon>
        <taxon>Phaeolaceae</taxon>
        <taxon>Wolfiporia</taxon>
    </lineage>
</organism>
<evidence type="ECO:0000313" key="1">
    <source>
        <dbReference type="EMBL" id="PCH36223.1"/>
    </source>
</evidence>
<keyword evidence="2" id="KW-1185">Reference proteome</keyword>
<dbReference type="AlphaFoldDB" id="A0A2H3J8U4"/>
<protein>
    <submittedName>
        <fullName evidence="1">Uncharacterized protein</fullName>
    </submittedName>
</protein>
<reference evidence="1 2" key="1">
    <citation type="journal article" date="2012" name="Science">
        <title>The Paleozoic origin of enzymatic lignin decomposition reconstructed from 31 fungal genomes.</title>
        <authorList>
            <person name="Floudas D."/>
            <person name="Binder M."/>
            <person name="Riley R."/>
            <person name="Barry K."/>
            <person name="Blanchette R.A."/>
            <person name="Henrissat B."/>
            <person name="Martinez A.T."/>
            <person name="Otillar R."/>
            <person name="Spatafora J.W."/>
            <person name="Yadav J.S."/>
            <person name="Aerts A."/>
            <person name="Benoit I."/>
            <person name="Boyd A."/>
            <person name="Carlson A."/>
            <person name="Copeland A."/>
            <person name="Coutinho P.M."/>
            <person name="de Vries R.P."/>
            <person name="Ferreira P."/>
            <person name="Findley K."/>
            <person name="Foster B."/>
            <person name="Gaskell J."/>
            <person name="Glotzer D."/>
            <person name="Gorecki P."/>
            <person name="Heitman J."/>
            <person name="Hesse C."/>
            <person name="Hori C."/>
            <person name="Igarashi K."/>
            <person name="Jurgens J.A."/>
            <person name="Kallen N."/>
            <person name="Kersten P."/>
            <person name="Kohler A."/>
            <person name="Kuees U."/>
            <person name="Kumar T.K.A."/>
            <person name="Kuo A."/>
            <person name="LaButti K."/>
            <person name="Larrondo L.F."/>
            <person name="Lindquist E."/>
            <person name="Ling A."/>
            <person name="Lombard V."/>
            <person name="Lucas S."/>
            <person name="Lundell T."/>
            <person name="Martin R."/>
            <person name="McLaughlin D.J."/>
            <person name="Morgenstern I."/>
            <person name="Morin E."/>
            <person name="Murat C."/>
            <person name="Nagy L.G."/>
            <person name="Nolan M."/>
            <person name="Ohm R.A."/>
            <person name="Patyshakuliyeva A."/>
            <person name="Rokas A."/>
            <person name="Ruiz-Duenas F.J."/>
            <person name="Sabat G."/>
            <person name="Salamov A."/>
            <person name="Samejima M."/>
            <person name="Schmutz J."/>
            <person name="Slot J.C."/>
            <person name="St John F."/>
            <person name="Stenlid J."/>
            <person name="Sun H."/>
            <person name="Sun S."/>
            <person name="Syed K."/>
            <person name="Tsang A."/>
            <person name="Wiebenga A."/>
            <person name="Young D."/>
            <person name="Pisabarro A."/>
            <person name="Eastwood D.C."/>
            <person name="Martin F."/>
            <person name="Cullen D."/>
            <person name="Grigoriev I.V."/>
            <person name="Hibbett D.S."/>
        </authorList>
    </citation>
    <scope>NUCLEOTIDE SEQUENCE [LARGE SCALE GENOMIC DNA]</scope>
    <source>
        <strain evidence="1 2">MD-104</strain>
    </source>
</reference>
<dbReference type="Proteomes" id="UP000218811">
    <property type="component" value="Unassembled WGS sequence"/>
</dbReference>
<sequence length="94" mass="10726">MSRYTLTYPSRPPLCTLTDVRYVANVSPCIRIYARIHTSFSRHVTPHCCPPVVKPSEEPDNGRETPALVRGTRHICASLERVDRSKRSDANRYV</sequence>
<evidence type="ECO:0000313" key="2">
    <source>
        <dbReference type="Proteomes" id="UP000218811"/>
    </source>
</evidence>
<name>A0A2H3J8U4_WOLCO</name>
<proteinExistence type="predicted"/>